<dbReference type="AlphaFoldDB" id="A0A2T3Z0W6"/>
<dbReference type="OrthoDB" id="674604at2759"/>
<accession>A0A2T3Z0W6</accession>
<dbReference type="EMBL" id="KZ679266">
    <property type="protein sequence ID" value="PTB38433.1"/>
    <property type="molecule type" value="Genomic_DNA"/>
</dbReference>
<protein>
    <recommendedName>
        <fullName evidence="2">NACHT-NTPase and P-loop NTPases N-terminal domain-containing protein</fullName>
    </recommendedName>
</protein>
<keyword evidence="4" id="KW-1185">Reference proteome</keyword>
<sequence length="218" mass="23761">MPGPVATEVVSLVRATMSKLESVGDIYGDTDNAEGLPPAFHDVGKHVSTVYHALKMSKEQILQRKDDSSCAEMKPSAEDCKRKADCLEKLFSKVVPSAANEKMENYRMAVRELGNESRVESLMRDAMEDVKLLLTVDDEMQLATKSQLELLVKSIEEVSAIPQSLQDEGPTLRIQNNGSGPQNVSTGNGPQNNNNGLGMQVNGGTFHNINPFLPRSSS</sequence>
<evidence type="ECO:0000313" key="3">
    <source>
        <dbReference type="EMBL" id="PTB38433.1"/>
    </source>
</evidence>
<feature type="compositionally biased region" description="Polar residues" evidence="1">
    <location>
        <begin position="173"/>
        <end position="186"/>
    </location>
</feature>
<evidence type="ECO:0000256" key="1">
    <source>
        <dbReference type="SAM" id="MobiDB-lite"/>
    </source>
</evidence>
<dbReference type="Pfam" id="PF17107">
    <property type="entry name" value="SesA"/>
    <property type="match status" value="1"/>
</dbReference>
<feature type="compositionally biased region" description="Low complexity" evidence="1">
    <location>
        <begin position="187"/>
        <end position="198"/>
    </location>
</feature>
<evidence type="ECO:0000259" key="2">
    <source>
        <dbReference type="Pfam" id="PF17107"/>
    </source>
</evidence>
<organism evidence="3 4">
    <name type="scientific">Trichoderma asperellum (strain ATCC 204424 / CBS 433.97 / NBRC 101777)</name>
    <dbReference type="NCBI Taxonomy" id="1042311"/>
    <lineage>
        <taxon>Eukaryota</taxon>
        <taxon>Fungi</taxon>
        <taxon>Dikarya</taxon>
        <taxon>Ascomycota</taxon>
        <taxon>Pezizomycotina</taxon>
        <taxon>Sordariomycetes</taxon>
        <taxon>Hypocreomycetidae</taxon>
        <taxon>Hypocreales</taxon>
        <taxon>Hypocreaceae</taxon>
        <taxon>Trichoderma</taxon>
    </lineage>
</organism>
<reference evidence="3 4" key="1">
    <citation type="submission" date="2016-07" db="EMBL/GenBank/DDBJ databases">
        <title>Multiple horizontal gene transfer events from other fungi enriched the ability of initially mycotrophic Trichoderma (Ascomycota) to feed on dead plant biomass.</title>
        <authorList>
            <consortium name="DOE Joint Genome Institute"/>
            <person name="Aerts A."/>
            <person name="Atanasova L."/>
            <person name="Chenthamara K."/>
            <person name="Zhang J."/>
            <person name="Grujic M."/>
            <person name="Henrissat B."/>
            <person name="Kuo A."/>
            <person name="Salamov A."/>
            <person name="Lipzen A."/>
            <person name="Labutti K."/>
            <person name="Barry K."/>
            <person name="Miao Y."/>
            <person name="Rahimi M.J."/>
            <person name="Shen Q."/>
            <person name="Grigoriev I.V."/>
            <person name="Kubicek C.P."/>
            <person name="Druzhinina I.S."/>
        </authorList>
    </citation>
    <scope>NUCLEOTIDE SEQUENCE [LARGE SCALE GENOMIC DNA]</scope>
    <source>
        <strain evidence="3 4">CBS 433.97</strain>
    </source>
</reference>
<feature type="region of interest" description="Disordered" evidence="1">
    <location>
        <begin position="166"/>
        <end position="218"/>
    </location>
</feature>
<evidence type="ECO:0000313" key="4">
    <source>
        <dbReference type="Proteomes" id="UP000240493"/>
    </source>
</evidence>
<feature type="domain" description="NACHT-NTPase and P-loop NTPases N-terminal" evidence="2">
    <location>
        <begin position="14"/>
        <end position="133"/>
    </location>
</feature>
<gene>
    <name evidence="3" type="ORF">M441DRAFT_174310</name>
</gene>
<dbReference type="InterPro" id="IPR031352">
    <property type="entry name" value="SesA"/>
</dbReference>
<dbReference type="Proteomes" id="UP000240493">
    <property type="component" value="Unassembled WGS sequence"/>
</dbReference>
<name>A0A2T3Z0W6_TRIA4</name>
<proteinExistence type="predicted"/>